<accession>A0ABU0E033</accession>
<dbReference type="RefSeq" id="WP_307405983.1">
    <property type="nucleotide sequence ID" value="NZ_JAUSUR010000001.1"/>
</dbReference>
<reference evidence="4 5" key="1">
    <citation type="submission" date="2023-07" db="EMBL/GenBank/DDBJ databases">
        <title>Genomic Encyclopedia of Type Strains, Phase IV (KMG-IV): sequencing the most valuable type-strain genomes for metagenomic binning, comparative biology and taxonomic classification.</title>
        <authorList>
            <person name="Goeker M."/>
        </authorList>
    </citation>
    <scope>NUCLEOTIDE SEQUENCE [LARGE SCALE GENOMIC DNA]</scope>
    <source>
        <strain evidence="4 5">DSM 16784</strain>
    </source>
</reference>
<gene>
    <name evidence="4" type="ORF">J2S15_000978</name>
</gene>
<name>A0ABU0E033_9FIRM</name>
<sequence length="423" mass="46258">MKKKLVLGLVLSLFFTIGLTNTLQAEEETFDEVNSEVYENGIFSRLEKVSDGYIVSGMMGLKTIVMKLDTDGKEVWRYQSDVTEGIQVIKVTSDGGVLISTDSSGLRKLNSSGQVEWKTDMESVLNGLTIYARTIEETSDGYLIATVKADGYGKYSAVISKISKDAQTLIWQKEIGTKDDWLERSITNINVLPNGKILLVGSLFAGTTNNDVVMLDGEGTIISSFTLSCDYVKDVDVVDGKVMIAGSTSTNAVLTLLDYDGTVINEKTGGLSYSNFKFINETDDSYQVLIERPYNYFSYVEISKNTLEEIRTVVIPRPEGSQQFRVWGFETLDNGNFIAVGLVNNDPFIKEYGFILSVPPVEPTQPIDPDKPGGSTIGGSDTQQGSSQGSKTQAPATGDSTNLMLYVGLAFISLTAIARYKRS</sequence>
<evidence type="ECO:0000259" key="3">
    <source>
        <dbReference type="Pfam" id="PF13360"/>
    </source>
</evidence>
<dbReference type="InterPro" id="IPR002372">
    <property type="entry name" value="PQQ_rpt_dom"/>
</dbReference>
<feature type="signal peptide" evidence="2">
    <location>
        <begin position="1"/>
        <end position="25"/>
    </location>
</feature>
<dbReference type="SMART" id="SM00564">
    <property type="entry name" value="PQQ"/>
    <property type="match status" value="3"/>
</dbReference>
<evidence type="ECO:0000256" key="1">
    <source>
        <dbReference type="SAM" id="MobiDB-lite"/>
    </source>
</evidence>
<evidence type="ECO:0000313" key="5">
    <source>
        <dbReference type="Proteomes" id="UP001230220"/>
    </source>
</evidence>
<dbReference type="SUPFAM" id="SSF50998">
    <property type="entry name" value="Quinoprotein alcohol dehydrogenase-like"/>
    <property type="match status" value="1"/>
</dbReference>
<feature type="chain" id="PRO_5046628075" evidence="2">
    <location>
        <begin position="26"/>
        <end position="423"/>
    </location>
</feature>
<protein>
    <submittedName>
        <fullName evidence="4">LPXTG-motif cell wall-anchored protein</fullName>
    </submittedName>
</protein>
<dbReference type="EMBL" id="JAUSUR010000001">
    <property type="protein sequence ID" value="MDQ0360247.1"/>
    <property type="molecule type" value="Genomic_DNA"/>
</dbReference>
<dbReference type="InterPro" id="IPR011047">
    <property type="entry name" value="Quinoprotein_ADH-like_sf"/>
</dbReference>
<dbReference type="InterPro" id="IPR018391">
    <property type="entry name" value="PQQ_b-propeller_rpt"/>
</dbReference>
<keyword evidence="5" id="KW-1185">Reference proteome</keyword>
<keyword evidence="2" id="KW-0732">Signal</keyword>
<evidence type="ECO:0000313" key="4">
    <source>
        <dbReference type="EMBL" id="MDQ0360247.1"/>
    </source>
</evidence>
<organism evidence="4 5">
    <name type="scientific">Breznakia pachnodae</name>
    <dbReference type="NCBI Taxonomy" id="265178"/>
    <lineage>
        <taxon>Bacteria</taxon>
        <taxon>Bacillati</taxon>
        <taxon>Bacillota</taxon>
        <taxon>Erysipelotrichia</taxon>
        <taxon>Erysipelotrichales</taxon>
        <taxon>Erysipelotrichaceae</taxon>
        <taxon>Breznakia</taxon>
    </lineage>
</organism>
<dbReference type="Pfam" id="PF13360">
    <property type="entry name" value="PQQ_2"/>
    <property type="match status" value="1"/>
</dbReference>
<evidence type="ECO:0000256" key="2">
    <source>
        <dbReference type="SAM" id="SignalP"/>
    </source>
</evidence>
<dbReference type="Proteomes" id="UP001230220">
    <property type="component" value="Unassembled WGS sequence"/>
</dbReference>
<comment type="caution">
    <text evidence="4">The sequence shown here is derived from an EMBL/GenBank/DDBJ whole genome shotgun (WGS) entry which is preliminary data.</text>
</comment>
<proteinExistence type="predicted"/>
<feature type="region of interest" description="Disordered" evidence="1">
    <location>
        <begin position="363"/>
        <end position="397"/>
    </location>
</feature>
<dbReference type="InterPro" id="IPR015943">
    <property type="entry name" value="WD40/YVTN_repeat-like_dom_sf"/>
</dbReference>
<feature type="domain" description="Pyrrolo-quinoline quinone repeat" evidence="3">
    <location>
        <begin position="64"/>
        <end position="151"/>
    </location>
</feature>
<feature type="compositionally biased region" description="Low complexity" evidence="1">
    <location>
        <begin position="378"/>
        <end position="393"/>
    </location>
</feature>
<dbReference type="Gene3D" id="2.130.10.10">
    <property type="entry name" value="YVTN repeat-like/Quinoprotein amine dehydrogenase"/>
    <property type="match status" value="1"/>
</dbReference>